<geneLocation type="plasmid" evidence="3 6">
    <name>2</name>
</geneLocation>
<name>A0A0B5N809_BACTU</name>
<evidence type="ECO:0000313" key="4">
    <source>
        <dbReference type="EMBL" id="MDR4174809.1"/>
    </source>
</evidence>
<keyword evidence="1" id="KW-0472">Membrane</keyword>
<dbReference type="Proteomes" id="UP000031876">
    <property type="component" value="Plasmid 2"/>
</dbReference>
<organism evidence="5 7">
    <name type="scientific">Bacillus thuringiensis</name>
    <dbReference type="NCBI Taxonomy" id="1428"/>
    <lineage>
        <taxon>Bacteria</taxon>
        <taxon>Bacillati</taxon>
        <taxon>Bacillota</taxon>
        <taxon>Bacilli</taxon>
        <taxon>Bacillales</taxon>
        <taxon>Bacillaceae</taxon>
        <taxon>Bacillus</taxon>
        <taxon>Bacillus cereus group</taxon>
    </lineage>
</organism>
<keyword evidence="2" id="KW-0732">Signal</keyword>
<keyword evidence="1" id="KW-1133">Transmembrane helix</keyword>
<reference evidence="4" key="2">
    <citation type="submission" date="2019-07" db="EMBL/GenBank/DDBJ databases">
        <title>Phylogenomic Reclassification of ATCC Bacillus Strains and Various Taxa within the Genus Bacillus.</title>
        <authorList>
            <person name="Riojas M.A."/>
            <person name="Frank A.M."/>
            <person name="Fenn S.L."/>
            <person name="King S.P."/>
            <person name="Brower S.M."/>
            <person name="Hazbon M.H."/>
        </authorList>
    </citation>
    <scope>NUCLEOTIDE SEQUENCE</scope>
    <source>
        <strain evidence="4">ATCC 35646</strain>
    </source>
</reference>
<dbReference type="EMBL" id="CP053979">
    <property type="protein sequence ID" value="QKH22687.1"/>
    <property type="molecule type" value="Genomic_DNA"/>
</dbReference>
<sequence>MFKKLKALRLGVSTAFFMAVFKAQTTFAEYDDVNSGGYDAVTGEGGRSSFNGGTSTPSEVFKGYNPVTSEQMEAGRYWASPFTNVLGIGIGVLMSATFAWVFFQTALDLLYWAIPPLRGLLAKQNPAMQGGGMMGMQPQQQQSSSRKFVCVSDEMLQAMEEAGNQASQGGMGGGMPMGGGMGMPMGGGMGMQQAPPSRKNVLVTYFKKRLLSIVILGVCATVLFSSLLLDTGINMGQFVLKIISFFNDVVVSNT</sequence>
<geneLocation type="plasmid" evidence="5 7">
    <name>unnamed3</name>
</geneLocation>
<proteinExistence type="predicted"/>
<evidence type="ECO:0000313" key="3">
    <source>
        <dbReference type="EMBL" id="AJG73899.1"/>
    </source>
</evidence>
<dbReference type="EMBL" id="CP009334">
    <property type="protein sequence ID" value="AJG73899.1"/>
    <property type="molecule type" value="Genomic_DNA"/>
</dbReference>
<feature type="chain" id="PRO_5043118683" evidence="2">
    <location>
        <begin position="29"/>
        <end position="254"/>
    </location>
</feature>
<accession>A0A0B5N809</accession>
<dbReference type="KEGG" id="btw:BF38_5878"/>
<protein>
    <submittedName>
        <fullName evidence="5">Uncharacterized protein</fullName>
    </submittedName>
</protein>
<dbReference type="RefSeq" id="WP_000473712.1">
    <property type="nucleotide sequence ID" value="NZ_CP009334.1"/>
</dbReference>
<gene>
    <name evidence="3" type="ORF">BF38_5878</name>
    <name evidence="4" type="ORF">FO599_01515</name>
    <name evidence="5" type="ORF">FOC89_01485</name>
</gene>
<dbReference type="AlphaFoldDB" id="A0A0B5N809"/>
<keyword evidence="5" id="KW-0614">Plasmid</keyword>
<evidence type="ECO:0000256" key="2">
    <source>
        <dbReference type="SAM" id="SignalP"/>
    </source>
</evidence>
<dbReference type="EMBL" id="VKQN01000001">
    <property type="protein sequence ID" value="MDR4174809.1"/>
    <property type="molecule type" value="Genomic_DNA"/>
</dbReference>
<reference evidence="5 7" key="3">
    <citation type="submission" date="2020-05" db="EMBL/GenBank/DDBJ databases">
        <title>FDA dAtabase for Regulatory Grade micrObial Sequences (FDA-ARGOS): Supporting development and validation of Infectious Disease Dx tests.</title>
        <authorList>
            <person name="Nelson B."/>
            <person name="Plummer A."/>
            <person name="Tallon L."/>
            <person name="Sadzewicz L."/>
            <person name="Zhao X."/>
            <person name="Vavikolanu K."/>
            <person name="Mehta A."/>
            <person name="Aluvathingal J."/>
            <person name="Nadendla S."/>
            <person name="Myers T."/>
            <person name="Yan Y."/>
            <person name="Sichtig H."/>
        </authorList>
    </citation>
    <scope>NUCLEOTIDE SEQUENCE [LARGE SCALE GENOMIC DNA]</scope>
    <source>
        <strain evidence="5 7">FDAARGOS_795</strain>
        <plasmid evidence="5 7">unnamed3</plasmid>
    </source>
</reference>
<keyword evidence="1" id="KW-0812">Transmembrane</keyword>
<evidence type="ECO:0000313" key="6">
    <source>
        <dbReference type="Proteomes" id="UP000031876"/>
    </source>
</evidence>
<feature type="transmembrane region" description="Helical" evidence="1">
    <location>
        <begin position="85"/>
        <end position="114"/>
    </location>
</feature>
<feature type="signal peptide" evidence="2">
    <location>
        <begin position="1"/>
        <end position="28"/>
    </location>
</feature>
<evidence type="ECO:0000256" key="1">
    <source>
        <dbReference type="SAM" id="Phobius"/>
    </source>
</evidence>
<dbReference type="Proteomes" id="UP001181533">
    <property type="component" value="Unassembled WGS sequence"/>
</dbReference>
<evidence type="ECO:0000313" key="7">
    <source>
        <dbReference type="Proteomes" id="UP000501107"/>
    </source>
</evidence>
<dbReference type="Proteomes" id="UP000501107">
    <property type="component" value="Plasmid unnamed3"/>
</dbReference>
<evidence type="ECO:0000313" key="5">
    <source>
        <dbReference type="EMBL" id="QKH22687.1"/>
    </source>
</evidence>
<reference evidence="3 6" key="1">
    <citation type="journal article" date="2015" name="Genome Announc.">
        <title>Complete genome sequences for 35 biothreat assay-relevant bacillus species.</title>
        <authorList>
            <person name="Johnson S.L."/>
            <person name="Daligault H.E."/>
            <person name="Davenport K.W."/>
            <person name="Jaissle J."/>
            <person name="Frey K.G."/>
            <person name="Ladner J.T."/>
            <person name="Broomall S.M."/>
            <person name="Bishop-Lilly K.A."/>
            <person name="Bruce D.C."/>
            <person name="Gibbons H.S."/>
            <person name="Coyne S.R."/>
            <person name="Lo C.C."/>
            <person name="Meincke L."/>
            <person name="Munk A.C."/>
            <person name="Koroleva G.I."/>
            <person name="Rosenzweig C.N."/>
            <person name="Palacios G.F."/>
            <person name="Redden C.L."/>
            <person name="Minogue T.D."/>
            <person name="Chain P.S."/>
        </authorList>
    </citation>
    <scope>NUCLEOTIDE SEQUENCE [LARGE SCALE GENOMIC DNA]</scope>
    <source>
        <strain evidence="3 6">HD1011</strain>
        <plasmid evidence="3 6">2</plasmid>
    </source>
</reference>
<feature type="transmembrane region" description="Helical" evidence="1">
    <location>
        <begin position="210"/>
        <end position="229"/>
    </location>
</feature>